<keyword evidence="2" id="KW-1133">Transmembrane helix</keyword>
<feature type="compositionally biased region" description="Basic and acidic residues" evidence="1">
    <location>
        <begin position="293"/>
        <end position="313"/>
    </location>
</feature>
<evidence type="ECO:0000313" key="5">
    <source>
        <dbReference type="Proteomes" id="UP000284220"/>
    </source>
</evidence>
<protein>
    <recommendedName>
        <fullName evidence="6">SH3b domain-containing protein</fullName>
    </recommendedName>
</protein>
<feature type="compositionally biased region" description="Low complexity" evidence="1">
    <location>
        <begin position="257"/>
        <end position="285"/>
    </location>
</feature>
<evidence type="ECO:0000256" key="3">
    <source>
        <dbReference type="SAM" id="SignalP"/>
    </source>
</evidence>
<reference evidence="4 5" key="1">
    <citation type="submission" date="2018-08" db="EMBL/GenBank/DDBJ databases">
        <title>A genome reference for cultivated species of the human gut microbiota.</title>
        <authorList>
            <person name="Zou Y."/>
            <person name="Xue W."/>
            <person name="Luo G."/>
        </authorList>
    </citation>
    <scope>NUCLEOTIDE SEQUENCE [LARGE SCALE GENOMIC DNA]</scope>
    <source>
        <strain evidence="4 5">AM22-9LB</strain>
    </source>
</reference>
<feature type="compositionally biased region" description="Polar residues" evidence="1">
    <location>
        <begin position="245"/>
        <end position="256"/>
    </location>
</feature>
<comment type="caution">
    <text evidence="4">The sequence shown here is derived from an EMBL/GenBank/DDBJ whole genome shotgun (WGS) entry which is preliminary data.</text>
</comment>
<evidence type="ECO:0000313" key="4">
    <source>
        <dbReference type="EMBL" id="RHG18836.1"/>
    </source>
</evidence>
<feature type="signal peptide" evidence="3">
    <location>
        <begin position="1"/>
        <end position="23"/>
    </location>
</feature>
<dbReference type="RefSeq" id="WP_118197626.1">
    <property type="nucleotide sequence ID" value="NZ_JAQDEF010000001.1"/>
</dbReference>
<evidence type="ECO:0008006" key="6">
    <source>
        <dbReference type="Google" id="ProtNLM"/>
    </source>
</evidence>
<feature type="chain" id="PRO_5019208615" description="SH3b domain-containing protein" evidence="3">
    <location>
        <begin position="24"/>
        <end position="353"/>
    </location>
</feature>
<sequence>MKKLAKSLLVIALGLFMSVNVMADVQTGKTGPDYPTDYYMIVESKAGGIDIYSQPDLESTRLNDEQIPNGTALHIEGEVEDTENNRTWGYTEYHGMYGYAPLDECRPADSRKEAIDSELYIAGKDHVNYNADYDVKADAEGGSQKLYQGPGTKYGEVPGVRDIENGETLHITQDAEMADGSHWGVTTVDGTEGWVDLEKTEEWKAEHLDTVEESVDAVAEANGDAAVPTEEMTVTPTAGAADTASKIQENSADASITPTEAAEATETPAPTETAEATETPTPTITEEADEAENTEKDSKEPEAENTDTKDSREASGQNVKVTASRWYQNPFTWIAVIAVLAVAGLLIYHNKKK</sequence>
<keyword evidence="2" id="KW-0472">Membrane</keyword>
<proteinExistence type="predicted"/>
<evidence type="ECO:0000256" key="2">
    <source>
        <dbReference type="SAM" id="Phobius"/>
    </source>
</evidence>
<dbReference type="AlphaFoldDB" id="A0A414SHM8"/>
<feature type="transmembrane region" description="Helical" evidence="2">
    <location>
        <begin position="330"/>
        <end position="348"/>
    </location>
</feature>
<dbReference type="Proteomes" id="UP000284220">
    <property type="component" value="Unassembled WGS sequence"/>
</dbReference>
<dbReference type="EMBL" id="QRHZ01000002">
    <property type="protein sequence ID" value="RHG18836.1"/>
    <property type="molecule type" value="Genomic_DNA"/>
</dbReference>
<feature type="region of interest" description="Disordered" evidence="1">
    <location>
        <begin position="219"/>
        <end position="319"/>
    </location>
</feature>
<organism evidence="4 5">
    <name type="scientific">Blautia obeum</name>
    <dbReference type="NCBI Taxonomy" id="40520"/>
    <lineage>
        <taxon>Bacteria</taxon>
        <taxon>Bacillati</taxon>
        <taxon>Bacillota</taxon>
        <taxon>Clostridia</taxon>
        <taxon>Lachnospirales</taxon>
        <taxon>Lachnospiraceae</taxon>
        <taxon>Blautia</taxon>
    </lineage>
</organism>
<accession>A0A414SHM8</accession>
<evidence type="ECO:0000256" key="1">
    <source>
        <dbReference type="SAM" id="MobiDB-lite"/>
    </source>
</evidence>
<name>A0A414SHM8_9FIRM</name>
<keyword evidence="3" id="KW-0732">Signal</keyword>
<keyword evidence="2" id="KW-0812">Transmembrane</keyword>
<gene>
    <name evidence="4" type="ORF">DW272_06010</name>
</gene>